<keyword evidence="1" id="KW-1133">Transmembrane helix</keyword>
<keyword evidence="1" id="KW-0812">Transmembrane</keyword>
<dbReference type="EMBL" id="CAJHJT010000034">
    <property type="protein sequence ID" value="CAD7005258.1"/>
    <property type="molecule type" value="Genomic_DNA"/>
</dbReference>
<gene>
    <name evidence="2" type="ORF">CCAP1982_LOCUS13615</name>
</gene>
<comment type="caution">
    <text evidence="2">The sequence shown here is derived from an EMBL/GenBank/DDBJ whole genome shotgun (WGS) entry which is preliminary data.</text>
</comment>
<sequence length="103" mass="11815">MQYFSFVYFVYATSMSVYTATEGQVIGATVRYGIEVIYLFTSNGTNKIQIQLLASRSKYYYEKSLDSIQLPLGMLFTFSLFIYLLELLLLAITINSQKICDIN</sequence>
<protein>
    <submittedName>
        <fullName evidence="2">(Mediterranean fruit fly) hypothetical protein</fullName>
    </submittedName>
</protein>
<name>A0A811V3Y9_CERCA</name>
<keyword evidence="3" id="KW-1185">Reference proteome</keyword>
<evidence type="ECO:0000313" key="2">
    <source>
        <dbReference type="EMBL" id="CAD7005258.1"/>
    </source>
</evidence>
<dbReference type="Proteomes" id="UP000606786">
    <property type="component" value="Unassembled WGS sequence"/>
</dbReference>
<accession>A0A811V3Y9</accession>
<keyword evidence="1" id="KW-0472">Membrane</keyword>
<dbReference type="AlphaFoldDB" id="A0A811V3Y9"/>
<evidence type="ECO:0000313" key="3">
    <source>
        <dbReference type="Proteomes" id="UP000606786"/>
    </source>
</evidence>
<evidence type="ECO:0000256" key="1">
    <source>
        <dbReference type="SAM" id="Phobius"/>
    </source>
</evidence>
<feature type="transmembrane region" description="Helical" evidence="1">
    <location>
        <begin position="72"/>
        <end position="94"/>
    </location>
</feature>
<reference evidence="2" key="1">
    <citation type="submission" date="2020-11" db="EMBL/GenBank/DDBJ databases">
        <authorList>
            <person name="Whitehead M."/>
        </authorList>
    </citation>
    <scope>NUCLEOTIDE SEQUENCE</scope>
    <source>
        <strain evidence="2">EGII</strain>
    </source>
</reference>
<organism evidence="2 3">
    <name type="scientific">Ceratitis capitata</name>
    <name type="common">Mediterranean fruit fly</name>
    <name type="synonym">Tephritis capitata</name>
    <dbReference type="NCBI Taxonomy" id="7213"/>
    <lineage>
        <taxon>Eukaryota</taxon>
        <taxon>Metazoa</taxon>
        <taxon>Ecdysozoa</taxon>
        <taxon>Arthropoda</taxon>
        <taxon>Hexapoda</taxon>
        <taxon>Insecta</taxon>
        <taxon>Pterygota</taxon>
        <taxon>Neoptera</taxon>
        <taxon>Endopterygota</taxon>
        <taxon>Diptera</taxon>
        <taxon>Brachycera</taxon>
        <taxon>Muscomorpha</taxon>
        <taxon>Tephritoidea</taxon>
        <taxon>Tephritidae</taxon>
        <taxon>Ceratitis</taxon>
        <taxon>Ceratitis</taxon>
    </lineage>
</organism>
<proteinExistence type="predicted"/>